<feature type="transmembrane region" description="Helical" evidence="1">
    <location>
        <begin position="56"/>
        <end position="82"/>
    </location>
</feature>
<comment type="caution">
    <text evidence="2">The sequence shown here is derived from an EMBL/GenBank/DDBJ whole genome shotgun (WGS) entry which is preliminary data.</text>
</comment>
<keyword evidence="1" id="KW-1133">Transmembrane helix</keyword>
<feature type="transmembrane region" description="Helical" evidence="1">
    <location>
        <begin position="187"/>
        <end position="211"/>
    </location>
</feature>
<keyword evidence="1" id="KW-0472">Membrane</keyword>
<evidence type="ECO:0000313" key="2">
    <source>
        <dbReference type="EMBL" id="CAI5453007.1"/>
    </source>
</evidence>
<keyword evidence="3" id="KW-1185">Reference proteome</keyword>
<evidence type="ECO:0000256" key="1">
    <source>
        <dbReference type="SAM" id="Phobius"/>
    </source>
</evidence>
<dbReference type="InterPro" id="IPR019422">
    <property type="entry name" value="7TM_GPCR_serpentine_rcpt_Srh"/>
</dbReference>
<name>A0A9P1IZJ4_9PELO</name>
<keyword evidence="1" id="KW-0812">Transmembrane</keyword>
<dbReference type="Pfam" id="PF10318">
    <property type="entry name" value="7TM_GPCR_Srh"/>
    <property type="match status" value="2"/>
</dbReference>
<accession>A0A9P1IZJ4</accession>
<feature type="transmembrane region" description="Helical" evidence="1">
    <location>
        <begin position="223"/>
        <end position="243"/>
    </location>
</feature>
<gene>
    <name evidence="2" type="ORF">CAMP_LOCUS15644</name>
</gene>
<sequence length="286" mass="32327">MEESCPPQINPPSYLHTPRFLALSSRTITLIAIPTHFFGFYCILFKISSAVRSAKIVLFLSCLWCLIYDIAQGFLSIPFILIPTFSGATLGWASNLKIEIHMVVGLFLLLKALEEVYRTLPNLPNYIKSMRIDVLTSEPFDIIIRSTICSTTVAMEILFLATLNYYNLYKKSNLSISLSTRKMQKSFFLAICVQIMVPAILLALPLIYVAYLCINETYNQAANNFFILSFGIYGTSSTLSMILTHRNFRKTLFCIGKIKKKKEVSINIKESKIVISRPFGLANLTP</sequence>
<proteinExistence type="predicted"/>
<dbReference type="Proteomes" id="UP001152747">
    <property type="component" value="Unassembled WGS sequence"/>
</dbReference>
<evidence type="ECO:0000313" key="3">
    <source>
        <dbReference type="Proteomes" id="UP001152747"/>
    </source>
</evidence>
<feature type="transmembrane region" description="Helical" evidence="1">
    <location>
        <begin position="20"/>
        <end position="44"/>
    </location>
</feature>
<dbReference type="AlphaFoldDB" id="A0A9P1IZJ4"/>
<dbReference type="PANTHER" id="PTHR22941:SF307">
    <property type="entry name" value="SERPENTINE RECEPTOR, CLASS H"/>
    <property type="match status" value="1"/>
</dbReference>
<organism evidence="2 3">
    <name type="scientific">Caenorhabditis angaria</name>
    <dbReference type="NCBI Taxonomy" id="860376"/>
    <lineage>
        <taxon>Eukaryota</taxon>
        <taxon>Metazoa</taxon>
        <taxon>Ecdysozoa</taxon>
        <taxon>Nematoda</taxon>
        <taxon>Chromadorea</taxon>
        <taxon>Rhabditida</taxon>
        <taxon>Rhabditina</taxon>
        <taxon>Rhabditomorpha</taxon>
        <taxon>Rhabditoidea</taxon>
        <taxon>Rhabditidae</taxon>
        <taxon>Peloderinae</taxon>
        <taxon>Caenorhabditis</taxon>
    </lineage>
</organism>
<reference evidence="2" key="1">
    <citation type="submission" date="2022-11" db="EMBL/GenBank/DDBJ databases">
        <authorList>
            <person name="Kikuchi T."/>
        </authorList>
    </citation>
    <scope>NUCLEOTIDE SEQUENCE</scope>
    <source>
        <strain evidence="2">PS1010</strain>
    </source>
</reference>
<feature type="transmembrane region" description="Helical" evidence="1">
    <location>
        <begin position="142"/>
        <end position="166"/>
    </location>
</feature>
<protein>
    <recommendedName>
        <fullName evidence="4">Serpentine Receptor, class H</fullName>
    </recommendedName>
</protein>
<dbReference type="PANTHER" id="PTHR22941">
    <property type="entry name" value="SERPENTINE RECEPTOR"/>
    <property type="match status" value="1"/>
</dbReference>
<evidence type="ECO:0008006" key="4">
    <source>
        <dbReference type="Google" id="ProtNLM"/>
    </source>
</evidence>
<dbReference type="InterPro" id="IPR053220">
    <property type="entry name" value="Nematode_rcpt-like_serp_H"/>
</dbReference>
<dbReference type="EMBL" id="CANHGI010000005">
    <property type="protein sequence ID" value="CAI5453007.1"/>
    <property type="molecule type" value="Genomic_DNA"/>
</dbReference>
<dbReference type="OrthoDB" id="5858254at2759"/>